<evidence type="ECO:0000313" key="1">
    <source>
        <dbReference type="EMBL" id="NMM45594.1"/>
    </source>
</evidence>
<proteinExistence type="predicted"/>
<dbReference type="EMBL" id="JABBNT010000004">
    <property type="protein sequence ID" value="NMM45594.1"/>
    <property type="molecule type" value="Genomic_DNA"/>
</dbReference>
<dbReference type="InterPro" id="IPR027417">
    <property type="entry name" value="P-loop_NTPase"/>
</dbReference>
<reference evidence="1 2" key="1">
    <citation type="submission" date="2020-04" db="EMBL/GenBank/DDBJ databases">
        <title>Rhodospirillaceae bacterium KN72 isolated from deep sea.</title>
        <authorList>
            <person name="Zhang D.-C."/>
        </authorList>
    </citation>
    <scope>NUCLEOTIDE SEQUENCE [LARGE SCALE GENOMIC DNA]</scope>
    <source>
        <strain evidence="1 2">KN72</strain>
    </source>
</reference>
<keyword evidence="2" id="KW-1185">Reference proteome</keyword>
<evidence type="ECO:0000313" key="2">
    <source>
        <dbReference type="Proteomes" id="UP000539372"/>
    </source>
</evidence>
<sequence>MQTVIHIGFPKTATSTLQEVFFPHVPEIGYLADHGTAAGSLEDNARIAGFDVLRKDGIDFDPSAVSAAYAAYLDKLAAAGKRVALLSQERFAAPGAVNWPGDRAVIAGRLHDLFPNAKIFISIRNQRSMLHSQYVNRNAKGMMYRELEDWLHSMFEDPQIGYASEFRYDGLIAAYRALFGAENVHVALFEEFVQERSAYLDALSRFLGIPEERFRALNTENKDSNPSKSARSLHYAKFRNRFFPAVALSSVVPGPVADAVRRFIQGGARAKVEFPDVWQQKIAEYYAPGNTRLASMIGEDRLRRYGYPMQNDGEAAVK</sequence>
<protein>
    <submittedName>
        <fullName evidence="1">Sulfotransferase</fullName>
    </submittedName>
</protein>
<dbReference type="RefSeq" id="WP_169625982.1">
    <property type="nucleotide sequence ID" value="NZ_JABBNT010000004.1"/>
</dbReference>
<keyword evidence="1" id="KW-0808">Transferase</keyword>
<organism evidence="1 2">
    <name type="scientific">Pacificispira spongiicola</name>
    <dbReference type="NCBI Taxonomy" id="2729598"/>
    <lineage>
        <taxon>Bacteria</taxon>
        <taxon>Pseudomonadati</taxon>
        <taxon>Pseudomonadota</taxon>
        <taxon>Alphaproteobacteria</taxon>
        <taxon>Rhodospirillales</taxon>
        <taxon>Rhodospirillaceae</taxon>
        <taxon>Pacificispira</taxon>
    </lineage>
</organism>
<dbReference type="AlphaFoldDB" id="A0A7Y0HHL0"/>
<dbReference type="GO" id="GO:0016740">
    <property type="term" value="F:transferase activity"/>
    <property type="evidence" value="ECO:0007669"/>
    <property type="project" value="UniProtKB-KW"/>
</dbReference>
<accession>A0A7Y0HHL0</accession>
<dbReference type="Proteomes" id="UP000539372">
    <property type="component" value="Unassembled WGS sequence"/>
</dbReference>
<comment type="caution">
    <text evidence="1">The sequence shown here is derived from an EMBL/GenBank/DDBJ whole genome shotgun (WGS) entry which is preliminary data.</text>
</comment>
<gene>
    <name evidence="1" type="ORF">HH303_13950</name>
</gene>
<dbReference type="Gene3D" id="3.40.50.300">
    <property type="entry name" value="P-loop containing nucleotide triphosphate hydrolases"/>
    <property type="match status" value="1"/>
</dbReference>
<name>A0A7Y0HHL0_9PROT</name>
<dbReference type="Pfam" id="PF13469">
    <property type="entry name" value="Sulfotransfer_3"/>
    <property type="match status" value="1"/>
</dbReference>
<dbReference type="SUPFAM" id="SSF52540">
    <property type="entry name" value="P-loop containing nucleoside triphosphate hydrolases"/>
    <property type="match status" value="1"/>
</dbReference>